<accession>A0ABU9LLF5</accession>
<dbReference type="EMBL" id="JBCEWA010000007">
    <property type="protein sequence ID" value="MEL5988827.1"/>
    <property type="molecule type" value="Genomic_DNA"/>
</dbReference>
<evidence type="ECO:0000313" key="3">
    <source>
        <dbReference type="Proteomes" id="UP001398420"/>
    </source>
</evidence>
<dbReference type="InterPro" id="IPR005646">
    <property type="entry name" value="FapA"/>
</dbReference>
<keyword evidence="3" id="KW-1185">Reference proteome</keyword>
<comment type="caution">
    <text evidence="2">The sequence shown here is derived from an EMBL/GenBank/DDBJ whole genome shotgun (WGS) entry which is preliminary data.</text>
</comment>
<proteinExistence type="predicted"/>
<sequence>MELYKDQHMEIISRDNKVFVKKHREDYTMKDFETLLKEFPRIKLTNFMELKNLFNQQNGDFVEIGVLLPEMDIQISKDAMTANILFYEDPKKISNSEDELNLKIKEIAASIGIEYGLKRILWEELEKKKHVIAEGKEPEDGVDAKITYFQNPTRRPKIGLDGRADFSDMNFIFEIEKDAWLGEKIPASEGIPGMNVLGKEIPAKAGKDLILKYNPESVYESEENGKIIIRSKTAGVLDDSNGLISILQHLEIKTDIGVETGNIEFDGSIAIKGTVLPGYSVKATGDISIEAKEGVSGADSIESTGGDIYIRGGVFGHSKTIIRAGGSVFLKHANEATIYAENEICIEMYAIGSNLSGRIVRLDGVNGKIIGGVTEATSYIHTAIAGNQHERRTELIIHTIDQKEKMGEVRYKAGKIKEIEQEMGVLESRVIQLQPLTKQMNAQQLEVFEDTKYKYELKKSVVIQLNYEIQTILKQLSEIEKECVEVTKMAFEGTIIKIGKRSSMLKTRTNGVFKMENGELNV</sequence>
<dbReference type="Pfam" id="PF03961">
    <property type="entry name" value="FapA"/>
    <property type="match status" value="1"/>
</dbReference>
<dbReference type="PANTHER" id="PTHR38032">
    <property type="entry name" value="POLYMERASE-RELATED"/>
    <property type="match status" value="1"/>
</dbReference>
<evidence type="ECO:0000259" key="1">
    <source>
        <dbReference type="Pfam" id="PF20250"/>
    </source>
</evidence>
<dbReference type="RefSeq" id="WP_068452998.1">
    <property type="nucleotide sequence ID" value="NZ_CP147847.1"/>
</dbReference>
<gene>
    <name evidence="2" type="ORF">AAF454_10495</name>
</gene>
<dbReference type="Pfam" id="PF20250">
    <property type="entry name" value="FapA_N"/>
    <property type="match status" value="1"/>
</dbReference>
<name>A0ABU9LLF5_9BACL</name>
<dbReference type="InterPro" id="IPR046865">
    <property type="entry name" value="FapA_b_solenoid"/>
</dbReference>
<dbReference type="Proteomes" id="UP001398420">
    <property type="component" value="Unassembled WGS sequence"/>
</dbReference>
<reference evidence="2 3" key="1">
    <citation type="submission" date="2024-04" db="EMBL/GenBank/DDBJ databases">
        <authorList>
            <person name="Wu Y.S."/>
            <person name="Zhang L."/>
        </authorList>
    </citation>
    <scope>NUCLEOTIDE SEQUENCE [LARGE SCALE GENOMIC DNA]</scope>
    <source>
        <strain evidence="2 3">KG-01</strain>
    </source>
</reference>
<dbReference type="PANTHER" id="PTHR38032:SF1">
    <property type="entry name" value="RNA-BINDING PROTEIN KHPB N-TERMINAL DOMAIN-CONTAINING PROTEIN"/>
    <property type="match status" value="1"/>
</dbReference>
<evidence type="ECO:0000313" key="2">
    <source>
        <dbReference type="EMBL" id="MEL5988827.1"/>
    </source>
</evidence>
<organism evidence="2 3">
    <name type="scientific">Kurthia gibsonii</name>
    <dbReference type="NCBI Taxonomy" id="33946"/>
    <lineage>
        <taxon>Bacteria</taxon>
        <taxon>Bacillati</taxon>
        <taxon>Bacillota</taxon>
        <taxon>Bacilli</taxon>
        <taxon>Bacillales</taxon>
        <taxon>Caryophanaceae</taxon>
        <taxon>Kurthia</taxon>
    </lineage>
</organism>
<protein>
    <submittedName>
        <fullName evidence="2">FapA family protein</fullName>
    </submittedName>
</protein>
<feature type="domain" description="Flagellar Assembly Protein A N-terminal region" evidence="1">
    <location>
        <begin position="72"/>
        <end position="238"/>
    </location>
</feature>
<dbReference type="InterPro" id="IPR046866">
    <property type="entry name" value="FapA_N"/>
</dbReference>